<evidence type="ECO:0000313" key="2">
    <source>
        <dbReference type="EMBL" id="MYL33608.1"/>
    </source>
</evidence>
<comment type="caution">
    <text evidence="2">The sequence shown here is derived from an EMBL/GenBank/DDBJ whole genome shotgun (WGS) entry which is preliminary data.</text>
</comment>
<keyword evidence="1" id="KW-1133">Transmembrane helix</keyword>
<dbReference type="RefSeq" id="WP_160848919.1">
    <property type="nucleotide sequence ID" value="NZ_WMEQ01000005.1"/>
</dbReference>
<feature type="transmembrane region" description="Helical" evidence="1">
    <location>
        <begin position="32"/>
        <end position="58"/>
    </location>
</feature>
<reference evidence="2 3" key="1">
    <citation type="submission" date="2019-11" db="EMBL/GenBank/DDBJ databases">
        <title>Genome sequences of 17 halophilic strains isolated from different environments.</title>
        <authorList>
            <person name="Furrow R.E."/>
        </authorList>
    </citation>
    <scope>NUCLEOTIDE SEQUENCE [LARGE SCALE GENOMIC DNA]</scope>
    <source>
        <strain evidence="2 3">22514_16_FS</strain>
    </source>
</reference>
<protein>
    <submittedName>
        <fullName evidence="2">Uncharacterized protein</fullName>
    </submittedName>
</protein>
<evidence type="ECO:0000256" key="1">
    <source>
        <dbReference type="SAM" id="Phobius"/>
    </source>
</evidence>
<dbReference type="AlphaFoldDB" id="A0A6I4ZTU5"/>
<feature type="transmembrane region" description="Helical" evidence="1">
    <location>
        <begin position="7"/>
        <end position="26"/>
    </location>
</feature>
<accession>A0A6I4ZTU5</accession>
<proteinExistence type="predicted"/>
<evidence type="ECO:0000313" key="3">
    <source>
        <dbReference type="Proteomes" id="UP000468638"/>
    </source>
</evidence>
<dbReference type="EMBL" id="WMEQ01000005">
    <property type="protein sequence ID" value="MYL33608.1"/>
    <property type="molecule type" value="Genomic_DNA"/>
</dbReference>
<keyword evidence="1" id="KW-0812">Transmembrane</keyword>
<gene>
    <name evidence="2" type="ORF">GLW05_08360</name>
</gene>
<sequence length="64" mass="7132">MGKYVKTFIGTLVMSFFIFMFGNGFFSGGGYLQATILSLGTVIILLLTTLITQVRYLIDLLKDE</sequence>
<dbReference type="Proteomes" id="UP000468638">
    <property type="component" value="Unassembled WGS sequence"/>
</dbReference>
<keyword evidence="1" id="KW-0472">Membrane</keyword>
<organism evidence="2 3">
    <name type="scientific">Pontibacillus yanchengensis</name>
    <dbReference type="NCBI Taxonomy" id="462910"/>
    <lineage>
        <taxon>Bacteria</taxon>
        <taxon>Bacillati</taxon>
        <taxon>Bacillota</taxon>
        <taxon>Bacilli</taxon>
        <taxon>Bacillales</taxon>
        <taxon>Bacillaceae</taxon>
        <taxon>Pontibacillus</taxon>
    </lineage>
</organism>
<name>A0A6I4ZTU5_9BACI</name>